<dbReference type="SMART" id="SM00256">
    <property type="entry name" value="FBOX"/>
    <property type="match status" value="1"/>
</dbReference>
<dbReference type="Gene3D" id="1.20.1280.50">
    <property type="match status" value="1"/>
</dbReference>
<feature type="domain" description="F-box" evidence="1">
    <location>
        <begin position="11"/>
        <end position="51"/>
    </location>
</feature>
<dbReference type="InterPro" id="IPR036047">
    <property type="entry name" value="F-box-like_dom_sf"/>
</dbReference>
<evidence type="ECO:0000313" key="3">
    <source>
        <dbReference type="Proteomes" id="UP000316621"/>
    </source>
</evidence>
<accession>A0A4Y7K3G9</accession>
<dbReference type="PANTHER" id="PTHR31672">
    <property type="entry name" value="BNACNNG10540D PROTEIN"/>
    <property type="match status" value="1"/>
</dbReference>
<reference evidence="2 3" key="1">
    <citation type="journal article" date="2018" name="Science">
        <title>The opium poppy genome and morphinan production.</title>
        <authorList>
            <person name="Guo L."/>
            <person name="Winzer T."/>
            <person name="Yang X."/>
            <person name="Li Y."/>
            <person name="Ning Z."/>
            <person name="He Z."/>
            <person name="Teodor R."/>
            <person name="Lu Y."/>
            <person name="Bowser T.A."/>
            <person name="Graham I.A."/>
            <person name="Ye K."/>
        </authorList>
    </citation>
    <scope>NUCLEOTIDE SEQUENCE [LARGE SCALE GENOMIC DNA]</scope>
    <source>
        <strain evidence="3">cv. HN1</strain>
        <tissue evidence="2">Leaves</tissue>
    </source>
</reference>
<dbReference type="Proteomes" id="UP000316621">
    <property type="component" value="Chromosome 6"/>
</dbReference>
<dbReference type="SUPFAM" id="SSF81383">
    <property type="entry name" value="F-box domain"/>
    <property type="match status" value="1"/>
</dbReference>
<dbReference type="EMBL" id="CM010720">
    <property type="protein sequence ID" value="RZC67913.1"/>
    <property type="molecule type" value="Genomic_DNA"/>
</dbReference>
<name>A0A4Y7K3G9_PAPSO</name>
<dbReference type="Gene3D" id="2.120.10.80">
    <property type="entry name" value="Kelch-type beta propeller"/>
    <property type="match status" value="1"/>
</dbReference>
<dbReference type="OMA" id="TLHVWEF"/>
<evidence type="ECO:0000313" key="2">
    <source>
        <dbReference type="EMBL" id="RZC67913.1"/>
    </source>
</evidence>
<dbReference type="InterPro" id="IPR005174">
    <property type="entry name" value="KIB1-4_b-propeller"/>
</dbReference>
<dbReference type="InterPro" id="IPR001810">
    <property type="entry name" value="F-box_dom"/>
</dbReference>
<dbReference type="PANTHER" id="PTHR31672:SF7">
    <property type="entry name" value="F-BOX DOMAIN-CONTAINING PROTEIN"/>
    <property type="match status" value="1"/>
</dbReference>
<organism evidence="2 3">
    <name type="scientific">Papaver somniferum</name>
    <name type="common">Opium poppy</name>
    <dbReference type="NCBI Taxonomy" id="3469"/>
    <lineage>
        <taxon>Eukaryota</taxon>
        <taxon>Viridiplantae</taxon>
        <taxon>Streptophyta</taxon>
        <taxon>Embryophyta</taxon>
        <taxon>Tracheophyta</taxon>
        <taxon>Spermatophyta</taxon>
        <taxon>Magnoliopsida</taxon>
        <taxon>Ranunculales</taxon>
        <taxon>Papaveraceae</taxon>
        <taxon>Papaveroideae</taxon>
        <taxon>Papaver</taxon>
    </lineage>
</organism>
<dbReference type="Pfam" id="PF00646">
    <property type="entry name" value="F-box"/>
    <property type="match status" value="1"/>
</dbReference>
<sequence>MKKDRNPWNMLSDEMVETVLAQLPTLDFSRCRFVCKRWSSIINSPTFQTTSHQIFDRRPWFLIFNKQPASVSVYDMEISDWRARLKLPLPTEIRKKPCIPVVSSGGLMCFQSIANSYVVCNPFTGSVRSLPRFRLSKKLRGGWIAMHVPQGSNSYKLFVVCGTWPDMVMKVFSSAENRATWKSLSLRLLTEEHGSWSIWDRGVTVTGKEQQILAYYLTLDGNLVCIDTEKCSIAIYSKLLEGDNFFKMDLVECGGRVFVVVLMETDGASISMKRTLHVWEFDTESAAWKQTSAMPANMSKDYYNNEALITCSGHGEHIMICVNSINGVTSFNHVVIYNIKENTWIDLSPRFGDYNADVTVLLPHSFKPDIKASV</sequence>
<evidence type="ECO:0000259" key="1">
    <source>
        <dbReference type="SMART" id="SM00256"/>
    </source>
</evidence>
<keyword evidence="3" id="KW-1185">Reference proteome</keyword>
<proteinExistence type="predicted"/>
<protein>
    <recommendedName>
        <fullName evidence="1">F-box domain-containing protein</fullName>
    </recommendedName>
</protein>
<dbReference type="AlphaFoldDB" id="A0A4Y7K3G9"/>
<dbReference type="InterPro" id="IPR011043">
    <property type="entry name" value="Gal_Oxase/kelch_b-propeller"/>
</dbReference>
<gene>
    <name evidence="2" type="ORF">C5167_011604</name>
</gene>
<dbReference type="InterPro" id="IPR015915">
    <property type="entry name" value="Kelch-typ_b-propeller"/>
</dbReference>
<dbReference type="OrthoDB" id="1839910at2759"/>
<dbReference type="Pfam" id="PF03478">
    <property type="entry name" value="Beta-prop_KIB1-4"/>
    <property type="match status" value="1"/>
</dbReference>
<dbReference type="InterPro" id="IPR050796">
    <property type="entry name" value="SCF_F-box_component"/>
</dbReference>
<dbReference type="SUPFAM" id="SSF50965">
    <property type="entry name" value="Galactose oxidase, central domain"/>
    <property type="match status" value="1"/>
</dbReference>
<dbReference type="Gramene" id="RZC67913">
    <property type="protein sequence ID" value="RZC67913"/>
    <property type="gene ID" value="C5167_011604"/>
</dbReference>